<dbReference type="RefSeq" id="WP_048449546.1">
    <property type="nucleotide sequence ID" value="NZ_JBNNPJ010000141.1"/>
</dbReference>
<keyword evidence="3" id="KW-1133">Transmembrane helix</keyword>
<dbReference type="OrthoDB" id="9780884at2"/>
<dbReference type="GO" id="GO:0016020">
    <property type="term" value="C:membrane"/>
    <property type="evidence" value="ECO:0007669"/>
    <property type="project" value="GOC"/>
</dbReference>
<dbReference type="InterPro" id="IPR051158">
    <property type="entry name" value="Metallophosphoesterase_sf"/>
</dbReference>
<dbReference type="GO" id="GO:0046872">
    <property type="term" value="F:metal ion binding"/>
    <property type="evidence" value="ECO:0007669"/>
    <property type="project" value="UniProtKB-KW"/>
</dbReference>
<dbReference type="PANTHER" id="PTHR31302">
    <property type="entry name" value="TRANSMEMBRANE PROTEIN WITH METALLOPHOSPHOESTERASE DOMAIN-RELATED"/>
    <property type="match status" value="1"/>
</dbReference>
<comment type="caution">
    <text evidence="5">The sequence shown here is derived from an EMBL/GenBank/DDBJ whole genome shotgun (WGS) entry which is preliminary data.</text>
</comment>
<dbReference type="PANTHER" id="PTHR31302:SF31">
    <property type="entry name" value="PHOSPHODIESTERASE YAEI"/>
    <property type="match status" value="1"/>
</dbReference>
<dbReference type="SUPFAM" id="SSF56300">
    <property type="entry name" value="Metallo-dependent phosphatases"/>
    <property type="match status" value="1"/>
</dbReference>
<evidence type="ECO:0000259" key="4">
    <source>
        <dbReference type="Pfam" id="PF00149"/>
    </source>
</evidence>
<dbReference type="PATRIC" id="fig|1187852.3.peg.3147"/>
<dbReference type="GO" id="GO:0008758">
    <property type="term" value="F:UDP-2,3-diacylglucosamine hydrolase activity"/>
    <property type="evidence" value="ECO:0007669"/>
    <property type="project" value="TreeGrafter"/>
</dbReference>
<feature type="transmembrane region" description="Helical" evidence="3">
    <location>
        <begin position="67"/>
        <end position="91"/>
    </location>
</feature>
<sequence>MFHLIFATPCLLVIARWLVPLGLPLAAKGALAVLLLLASQFHLWNRLSSGSVFAPEFPRAVVLLLNWAFGAILLLAVLQVALDLGALAAALLHRSMVTIPDGVRFGAAGLAACLAALGVAGAVRVPPVRDVEVAIPGLPPAFEGYRLLQLTDLHLGRLFPASWARAVVERANAAGTDLIVVTGDFIDGSVAMRRDDVAPLRDLRAPDGVFAIPGNHEYFFDYRAWMRHLAGLGLRMLPNAHAVLARGEARLVLAGVTDASAPASGEAGPDLAAALAGAPPGAPILLLDHQPRAAKRAAARGVALQLSGHTHGGMILGLDRLVARGNNGFVSGRYEVEGKPLAGESVQGETVQGKPPRGMTLYVGNGTGIWPGFALRLGRPSEMTRFTLRAAPRADGRS</sequence>
<dbReference type="GO" id="GO:0009245">
    <property type="term" value="P:lipid A biosynthetic process"/>
    <property type="evidence" value="ECO:0007669"/>
    <property type="project" value="TreeGrafter"/>
</dbReference>
<gene>
    <name evidence="5" type="ORF">VQ03_03885</name>
</gene>
<feature type="transmembrane region" description="Helical" evidence="3">
    <location>
        <begin position="103"/>
        <end position="123"/>
    </location>
</feature>
<dbReference type="Proteomes" id="UP000036449">
    <property type="component" value="Unassembled WGS sequence"/>
</dbReference>
<protein>
    <submittedName>
        <fullName evidence="5">Metallophosphoesterase</fullName>
    </submittedName>
</protein>
<keyword evidence="2" id="KW-0378">Hydrolase</keyword>
<dbReference type="Gene3D" id="3.60.21.10">
    <property type="match status" value="1"/>
</dbReference>
<name>A0A0J6VY75_9HYPH</name>
<dbReference type="Pfam" id="PF00149">
    <property type="entry name" value="Metallophos"/>
    <property type="match status" value="1"/>
</dbReference>
<keyword evidence="3" id="KW-0812">Transmembrane</keyword>
<dbReference type="EMBL" id="LABZ01000022">
    <property type="protein sequence ID" value="KMO44291.1"/>
    <property type="molecule type" value="Genomic_DNA"/>
</dbReference>
<dbReference type="CDD" id="cd07385">
    <property type="entry name" value="MPP_YkuE_C"/>
    <property type="match status" value="1"/>
</dbReference>
<keyword evidence="3" id="KW-0472">Membrane</keyword>
<dbReference type="AlphaFoldDB" id="A0A0J6VY75"/>
<evidence type="ECO:0000313" key="6">
    <source>
        <dbReference type="Proteomes" id="UP000036449"/>
    </source>
</evidence>
<organism evidence="5 6">
    <name type="scientific">Methylobacterium tarhaniae</name>
    <dbReference type="NCBI Taxonomy" id="1187852"/>
    <lineage>
        <taxon>Bacteria</taxon>
        <taxon>Pseudomonadati</taxon>
        <taxon>Pseudomonadota</taxon>
        <taxon>Alphaproteobacteria</taxon>
        <taxon>Hyphomicrobiales</taxon>
        <taxon>Methylobacteriaceae</taxon>
        <taxon>Methylobacterium</taxon>
    </lineage>
</organism>
<dbReference type="InterPro" id="IPR004843">
    <property type="entry name" value="Calcineurin-like_PHP"/>
</dbReference>
<dbReference type="InterPro" id="IPR029052">
    <property type="entry name" value="Metallo-depent_PP-like"/>
</dbReference>
<evidence type="ECO:0000256" key="3">
    <source>
        <dbReference type="SAM" id="Phobius"/>
    </source>
</evidence>
<feature type="domain" description="Calcineurin-like phosphoesterase" evidence="4">
    <location>
        <begin position="146"/>
        <end position="311"/>
    </location>
</feature>
<reference evidence="5 6" key="1">
    <citation type="submission" date="2015-03" db="EMBL/GenBank/DDBJ databases">
        <title>Genome sequencing of Methylobacterium tarhaniae DSM 25844.</title>
        <authorList>
            <person name="Chaudhry V."/>
            <person name="Patil P.B."/>
        </authorList>
    </citation>
    <scope>NUCLEOTIDE SEQUENCE [LARGE SCALE GENOMIC DNA]</scope>
    <source>
        <strain evidence="5 6">DSM 25844</strain>
    </source>
</reference>
<keyword evidence="6" id="KW-1185">Reference proteome</keyword>
<evidence type="ECO:0000256" key="1">
    <source>
        <dbReference type="ARBA" id="ARBA00022723"/>
    </source>
</evidence>
<proteinExistence type="predicted"/>
<evidence type="ECO:0000256" key="2">
    <source>
        <dbReference type="ARBA" id="ARBA00022801"/>
    </source>
</evidence>
<evidence type="ECO:0000313" key="5">
    <source>
        <dbReference type="EMBL" id="KMO44291.1"/>
    </source>
</evidence>
<keyword evidence="1" id="KW-0479">Metal-binding</keyword>
<accession>A0A0J6VY75</accession>